<gene>
    <name evidence="3" type="primary">comFC</name>
    <name evidence="3" type="ORF">GCM10022410_17270</name>
</gene>
<accession>A0ABP7VQF2</accession>
<organism evidence="3 4">
    <name type="scientific">Amphibacillus indicireducens</name>
    <dbReference type="NCBI Taxonomy" id="1076330"/>
    <lineage>
        <taxon>Bacteria</taxon>
        <taxon>Bacillati</taxon>
        <taxon>Bacillota</taxon>
        <taxon>Bacilli</taxon>
        <taxon>Bacillales</taxon>
        <taxon>Bacillaceae</taxon>
        <taxon>Amphibacillus</taxon>
    </lineage>
</organism>
<dbReference type="SUPFAM" id="SSF53271">
    <property type="entry name" value="PRTase-like"/>
    <property type="match status" value="1"/>
</dbReference>
<sequence length="222" mass="25228">MNCLICDNQIETEMTWTTLFNLKREPPICRTCTNQFAKIGTPTCQYCGRDDKQTCTDCARWQKRDLMTMNRSVYRYNEFLKETMTRFKYRGDYALVEAFADVFADGVKNCFPMLPDETKLVPIPLSVARLKSRAFNQAEALASLLPYQTVSVLKRTTGEKQAKKNRQARLAMKNPFELSAETVPASVIIIDDIYTTGATIHHAAKVLKNAGCKKIVSFTLAR</sequence>
<proteinExistence type="inferred from homology"/>
<evidence type="ECO:0000313" key="4">
    <source>
        <dbReference type="Proteomes" id="UP001501734"/>
    </source>
</evidence>
<name>A0ABP7VQF2_9BACI</name>
<dbReference type="Gene3D" id="3.40.50.2020">
    <property type="match status" value="1"/>
</dbReference>
<dbReference type="PANTHER" id="PTHR47505:SF1">
    <property type="entry name" value="DNA UTILIZATION PROTEIN YHGH"/>
    <property type="match status" value="1"/>
</dbReference>
<dbReference type="InterPro" id="IPR029057">
    <property type="entry name" value="PRTase-like"/>
</dbReference>
<reference evidence="4" key="1">
    <citation type="journal article" date="2019" name="Int. J. Syst. Evol. Microbiol.">
        <title>The Global Catalogue of Microorganisms (GCM) 10K type strain sequencing project: providing services to taxonomists for standard genome sequencing and annotation.</title>
        <authorList>
            <consortium name="The Broad Institute Genomics Platform"/>
            <consortium name="The Broad Institute Genome Sequencing Center for Infectious Disease"/>
            <person name="Wu L."/>
            <person name="Ma J."/>
        </authorList>
    </citation>
    <scope>NUCLEOTIDE SEQUENCE [LARGE SCALE GENOMIC DNA]</scope>
    <source>
        <strain evidence="4">JCM 17250</strain>
    </source>
</reference>
<comment type="similarity">
    <text evidence="1">Belongs to the ComF/GntX family.</text>
</comment>
<dbReference type="Proteomes" id="UP001501734">
    <property type="component" value="Unassembled WGS sequence"/>
</dbReference>
<dbReference type="InterPro" id="IPR051910">
    <property type="entry name" value="ComF/GntX_DNA_util-trans"/>
</dbReference>
<comment type="caution">
    <text evidence="3">The sequence shown here is derived from an EMBL/GenBank/DDBJ whole genome shotgun (WGS) entry which is preliminary data.</text>
</comment>
<dbReference type="RefSeq" id="WP_344912256.1">
    <property type="nucleotide sequence ID" value="NZ_BAABDL010000089.1"/>
</dbReference>
<dbReference type="EMBL" id="BAABDL010000089">
    <property type="protein sequence ID" value="GAA4072314.1"/>
    <property type="molecule type" value="Genomic_DNA"/>
</dbReference>
<keyword evidence="4" id="KW-1185">Reference proteome</keyword>
<evidence type="ECO:0000256" key="1">
    <source>
        <dbReference type="ARBA" id="ARBA00008007"/>
    </source>
</evidence>
<feature type="domain" description="Phosphoribosyltransferase" evidence="2">
    <location>
        <begin position="132"/>
        <end position="221"/>
    </location>
</feature>
<dbReference type="CDD" id="cd06223">
    <property type="entry name" value="PRTases_typeI"/>
    <property type="match status" value="1"/>
</dbReference>
<evidence type="ECO:0000313" key="3">
    <source>
        <dbReference type="EMBL" id="GAA4072314.1"/>
    </source>
</evidence>
<dbReference type="Pfam" id="PF00156">
    <property type="entry name" value="Pribosyltran"/>
    <property type="match status" value="1"/>
</dbReference>
<dbReference type="InterPro" id="IPR000836">
    <property type="entry name" value="PRTase_dom"/>
</dbReference>
<evidence type="ECO:0000259" key="2">
    <source>
        <dbReference type="Pfam" id="PF00156"/>
    </source>
</evidence>
<protein>
    <submittedName>
        <fullName evidence="3">ComF operon protein ComFC</fullName>
    </submittedName>
</protein>
<dbReference type="PANTHER" id="PTHR47505">
    <property type="entry name" value="DNA UTILIZATION PROTEIN YHGH"/>
    <property type="match status" value="1"/>
</dbReference>